<evidence type="ECO:0008006" key="4">
    <source>
        <dbReference type="Google" id="ProtNLM"/>
    </source>
</evidence>
<feature type="chain" id="PRO_5047241442" description="CHAP domain-containing protein" evidence="1">
    <location>
        <begin position="33"/>
        <end position="156"/>
    </location>
</feature>
<name>A0ABP9JGG0_9MICO</name>
<evidence type="ECO:0000313" key="3">
    <source>
        <dbReference type="Proteomes" id="UP001500427"/>
    </source>
</evidence>
<evidence type="ECO:0000313" key="2">
    <source>
        <dbReference type="EMBL" id="GAA5030854.1"/>
    </source>
</evidence>
<dbReference type="EMBL" id="BAABIW010000018">
    <property type="protein sequence ID" value="GAA5030854.1"/>
    <property type="molecule type" value="Genomic_DNA"/>
</dbReference>
<keyword evidence="3" id="KW-1185">Reference proteome</keyword>
<organism evidence="2 3">
    <name type="scientific">Terrabacter aeriphilus</name>
    <dbReference type="NCBI Taxonomy" id="515662"/>
    <lineage>
        <taxon>Bacteria</taxon>
        <taxon>Bacillati</taxon>
        <taxon>Actinomycetota</taxon>
        <taxon>Actinomycetes</taxon>
        <taxon>Micrococcales</taxon>
        <taxon>Intrasporangiaceae</taxon>
        <taxon>Terrabacter</taxon>
    </lineage>
</organism>
<reference evidence="3" key="1">
    <citation type="journal article" date="2019" name="Int. J. Syst. Evol. Microbiol.">
        <title>The Global Catalogue of Microorganisms (GCM) 10K type strain sequencing project: providing services to taxonomists for standard genome sequencing and annotation.</title>
        <authorList>
            <consortium name="The Broad Institute Genomics Platform"/>
            <consortium name="The Broad Institute Genome Sequencing Center for Infectious Disease"/>
            <person name="Wu L."/>
            <person name="Ma J."/>
        </authorList>
    </citation>
    <scope>NUCLEOTIDE SEQUENCE [LARGE SCALE GENOMIC DNA]</scope>
    <source>
        <strain evidence="3">JCM 17687</strain>
    </source>
</reference>
<dbReference type="InterPro" id="IPR006311">
    <property type="entry name" value="TAT_signal"/>
</dbReference>
<keyword evidence="1" id="KW-0732">Signal</keyword>
<dbReference type="RefSeq" id="WP_345508164.1">
    <property type="nucleotide sequence ID" value="NZ_BAABIW010000018.1"/>
</dbReference>
<dbReference type="Proteomes" id="UP001500427">
    <property type="component" value="Unassembled WGS sequence"/>
</dbReference>
<dbReference type="PROSITE" id="PS51318">
    <property type="entry name" value="TAT"/>
    <property type="match status" value="1"/>
</dbReference>
<gene>
    <name evidence="2" type="ORF">GCM10023258_28510</name>
</gene>
<feature type="signal peptide" evidence="1">
    <location>
        <begin position="1"/>
        <end position="32"/>
    </location>
</feature>
<sequence>MTLTTLTRRRLAAAGIATASALAFLPAGQADAAPAIVVHARSHIGEQGGSCKEFVQRMYNETHANDLQPGYWTAYVNAGYHLVAKSAVVPGDIIQETDTSSHTTGIHTAIVTGDPAGATIRVVDSNWVGHNTVGEHAYDPDAHAASKGGKAYYWHK</sequence>
<accession>A0ABP9JGG0</accession>
<proteinExistence type="predicted"/>
<protein>
    <recommendedName>
        <fullName evidence="4">CHAP domain-containing protein</fullName>
    </recommendedName>
</protein>
<evidence type="ECO:0000256" key="1">
    <source>
        <dbReference type="SAM" id="SignalP"/>
    </source>
</evidence>
<comment type="caution">
    <text evidence="2">The sequence shown here is derived from an EMBL/GenBank/DDBJ whole genome shotgun (WGS) entry which is preliminary data.</text>
</comment>